<keyword evidence="4 10" id="KW-1133">Transmembrane helix</keyword>
<comment type="subcellular location">
    <subcellularLocation>
        <location evidence="1 10">Cell membrane</location>
        <topology evidence="1 10">Multi-pass membrane protein</topology>
    </subcellularLocation>
</comment>
<keyword evidence="10" id="KW-0813">Transport</keyword>
<name>A0A2V1MWJ9_9LACO</name>
<comment type="caution">
    <text evidence="11">The sequence shown here is derived from an EMBL/GenBank/DDBJ whole genome shotgun (WGS) entry which is preliminary data.</text>
</comment>
<evidence type="ECO:0000256" key="9">
    <source>
        <dbReference type="ARBA" id="ARBA00049940"/>
    </source>
</evidence>
<keyword evidence="2 10" id="KW-1003">Cell membrane</keyword>
<evidence type="ECO:0000256" key="5">
    <source>
        <dbReference type="ARBA" id="ARBA00023136"/>
    </source>
</evidence>
<dbReference type="AlphaFoldDB" id="A0A2V1MWJ9"/>
<comment type="similarity">
    <text evidence="7 10">Belongs to the fluoride channel Fluc/FEX (TC 1.A.43) family.</text>
</comment>
<keyword evidence="5 10" id="KW-0472">Membrane</keyword>
<evidence type="ECO:0000256" key="3">
    <source>
        <dbReference type="ARBA" id="ARBA00022692"/>
    </source>
</evidence>
<evidence type="ECO:0000256" key="2">
    <source>
        <dbReference type="ARBA" id="ARBA00022475"/>
    </source>
</evidence>
<keyword evidence="10" id="KW-0479">Metal-binding</keyword>
<evidence type="ECO:0000256" key="8">
    <source>
        <dbReference type="ARBA" id="ARBA00035585"/>
    </source>
</evidence>
<keyword evidence="10" id="KW-0406">Ion transport</keyword>
<protein>
    <recommendedName>
        <fullName evidence="10">Fluoride-specific ion channel FluC</fullName>
    </recommendedName>
</protein>
<comment type="activity regulation">
    <text evidence="10">Na(+) is not transported, but it plays an essential structural role and its presence is essential for fluoride channel function.</text>
</comment>
<dbReference type="GO" id="GO:0046872">
    <property type="term" value="F:metal ion binding"/>
    <property type="evidence" value="ECO:0007669"/>
    <property type="project" value="UniProtKB-KW"/>
</dbReference>
<feature type="transmembrane region" description="Helical" evidence="10">
    <location>
        <begin position="30"/>
        <end position="49"/>
    </location>
</feature>
<dbReference type="Proteomes" id="UP000245080">
    <property type="component" value="Unassembled WGS sequence"/>
</dbReference>
<dbReference type="PANTHER" id="PTHR28259:SF1">
    <property type="entry name" value="FLUORIDE EXPORT PROTEIN 1-RELATED"/>
    <property type="match status" value="1"/>
</dbReference>
<comment type="function">
    <text evidence="9 10">Fluoride-specific ion channel. Important for reducing fluoride concentration in the cell, thus reducing its toxicity.</text>
</comment>
<comment type="catalytic activity">
    <reaction evidence="8">
        <text>fluoride(in) = fluoride(out)</text>
        <dbReference type="Rhea" id="RHEA:76159"/>
        <dbReference type="ChEBI" id="CHEBI:17051"/>
    </reaction>
    <physiologicalReaction direction="left-to-right" evidence="8">
        <dbReference type="Rhea" id="RHEA:76160"/>
    </physiologicalReaction>
</comment>
<feature type="transmembrane region" description="Helical" evidence="10">
    <location>
        <begin position="61"/>
        <end position="81"/>
    </location>
</feature>
<dbReference type="Pfam" id="PF02537">
    <property type="entry name" value="CRCB"/>
    <property type="match status" value="1"/>
</dbReference>
<keyword evidence="3 10" id="KW-0812">Transmembrane</keyword>
<evidence type="ECO:0000256" key="4">
    <source>
        <dbReference type="ARBA" id="ARBA00022989"/>
    </source>
</evidence>
<organism evidence="11 12">
    <name type="scientific">Levilactobacillus bambusae</name>
    <dbReference type="NCBI Taxonomy" id="2024736"/>
    <lineage>
        <taxon>Bacteria</taxon>
        <taxon>Bacillati</taxon>
        <taxon>Bacillota</taxon>
        <taxon>Bacilli</taxon>
        <taxon>Lactobacillales</taxon>
        <taxon>Lactobacillaceae</taxon>
        <taxon>Levilactobacillus</taxon>
    </lineage>
</organism>
<dbReference type="InterPro" id="IPR003691">
    <property type="entry name" value="FluC"/>
</dbReference>
<gene>
    <name evidence="10" type="primary">fluC</name>
    <name evidence="10" type="synonym">crcB</name>
    <name evidence="11" type="ORF">DCM90_08470</name>
</gene>
<keyword evidence="10" id="KW-0915">Sodium</keyword>
<dbReference type="HAMAP" id="MF_00454">
    <property type="entry name" value="FluC"/>
    <property type="match status" value="1"/>
</dbReference>
<feature type="binding site" evidence="10">
    <location>
        <position position="72"/>
    </location>
    <ligand>
        <name>Na(+)</name>
        <dbReference type="ChEBI" id="CHEBI:29101"/>
        <note>structural</note>
    </ligand>
</feature>
<dbReference type="OrthoDB" id="2296621at2"/>
<dbReference type="GO" id="GO:0140114">
    <property type="term" value="P:cellular detoxification of fluoride"/>
    <property type="evidence" value="ECO:0007669"/>
    <property type="project" value="UniProtKB-UniRule"/>
</dbReference>
<proteinExistence type="inferred from homology"/>
<dbReference type="PANTHER" id="PTHR28259">
    <property type="entry name" value="FLUORIDE EXPORT PROTEIN 1-RELATED"/>
    <property type="match status" value="1"/>
</dbReference>
<dbReference type="EMBL" id="QCXQ01000006">
    <property type="protein sequence ID" value="PWF99473.1"/>
    <property type="molecule type" value="Genomic_DNA"/>
</dbReference>
<accession>A0A2V1MWJ9</accession>
<feature type="transmembrane region" description="Helical" evidence="10">
    <location>
        <begin position="93"/>
        <end position="115"/>
    </location>
</feature>
<evidence type="ECO:0000313" key="11">
    <source>
        <dbReference type="EMBL" id="PWF99473.1"/>
    </source>
</evidence>
<evidence type="ECO:0000256" key="7">
    <source>
        <dbReference type="ARBA" id="ARBA00035120"/>
    </source>
</evidence>
<evidence type="ECO:0000256" key="6">
    <source>
        <dbReference type="ARBA" id="ARBA00023303"/>
    </source>
</evidence>
<evidence type="ECO:0000256" key="1">
    <source>
        <dbReference type="ARBA" id="ARBA00004651"/>
    </source>
</evidence>
<keyword evidence="6 10" id="KW-0407">Ion channel</keyword>
<dbReference type="RefSeq" id="WP_109250931.1">
    <property type="nucleotide sequence ID" value="NZ_QCXQ01000006.1"/>
</dbReference>
<sequence>MRKFISVAAFAFVGGALREALTLIPLVGDHYWLICTINLLGCFLLAFVTEGLPAILPLSDVWLTGLSTGLIGSFTTFSTFSTDFYILLRTNQFSWAILYVMVSLFGGLTCAYLGVRLSNRIIHKKEGGL</sequence>
<dbReference type="GO" id="GO:0005886">
    <property type="term" value="C:plasma membrane"/>
    <property type="evidence" value="ECO:0007669"/>
    <property type="project" value="UniProtKB-SubCell"/>
</dbReference>
<evidence type="ECO:0000313" key="12">
    <source>
        <dbReference type="Proteomes" id="UP000245080"/>
    </source>
</evidence>
<dbReference type="GO" id="GO:0062054">
    <property type="term" value="F:fluoride channel activity"/>
    <property type="evidence" value="ECO:0007669"/>
    <property type="project" value="UniProtKB-UniRule"/>
</dbReference>
<reference evidence="11 12" key="1">
    <citation type="journal article" date="2018" name="Int. J. Syst. Evol. Microbiol.">
        <title>Lactobacillus bambusae sp. nov., isolated from a traditional fermented Ma-bamboo shoots of Taiwan.</title>
        <authorList>
            <person name="Wang L.-T."/>
        </authorList>
    </citation>
    <scope>NUCLEOTIDE SEQUENCE [LARGE SCALE GENOMIC DNA]</scope>
    <source>
        <strain evidence="11 12">BS-W1</strain>
    </source>
</reference>
<feature type="binding site" evidence="10">
    <location>
        <position position="75"/>
    </location>
    <ligand>
        <name>Na(+)</name>
        <dbReference type="ChEBI" id="CHEBI:29101"/>
        <note>structural</note>
    </ligand>
</feature>
<keyword evidence="12" id="KW-1185">Reference proteome</keyword>
<evidence type="ECO:0000256" key="10">
    <source>
        <dbReference type="HAMAP-Rule" id="MF_00454"/>
    </source>
</evidence>